<keyword evidence="4" id="KW-1185">Reference proteome</keyword>
<dbReference type="InterPro" id="IPR025424">
    <property type="entry name" value="YrhK_domain"/>
</dbReference>
<sequence length="102" mass="11617">MSDQRRPSPLTIRIGHDELVVRRRYETASILNDVCIALWFVAGSVMFFYASWAVLGTWCFLLGSLQLLVRPGIRLTRQLHLQRVRGRRAQPVSAGAESAQDY</sequence>
<proteinExistence type="predicted"/>
<gene>
    <name evidence="3" type="ORF">RM572_03765</name>
</gene>
<keyword evidence="1" id="KW-1133">Transmembrane helix</keyword>
<evidence type="ECO:0000313" key="3">
    <source>
        <dbReference type="EMBL" id="MDT0377890.1"/>
    </source>
</evidence>
<evidence type="ECO:0000313" key="4">
    <source>
        <dbReference type="Proteomes" id="UP001183414"/>
    </source>
</evidence>
<feature type="transmembrane region" description="Helical" evidence="1">
    <location>
        <begin position="55"/>
        <end position="73"/>
    </location>
</feature>
<accession>A0ABU2NMB0</accession>
<keyword evidence="1" id="KW-0812">Transmembrane</keyword>
<dbReference type="EMBL" id="JAVREQ010000001">
    <property type="protein sequence ID" value="MDT0377890.1"/>
    <property type="molecule type" value="Genomic_DNA"/>
</dbReference>
<keyword evidence="1" id="KW-0472">Membrane</keyword>
<feature type="domain" description="YrhK" evidence="2">
    <location>
        <begin position="23"/>
        <end position="78"/>
    </location>
</feature>
<reference evidence="4" key="1">
    <citation type="submission" date="2023-07" db="EMBL/GenBank/DDBJ databases">
        <title>30 novel species of actinomycetes from the DSMZ collection.</title>
        <authorList>
            <person name="Nouioui I."/>
        </authorList>
    </citation>
    <scope>NUCLEOTIDE SEQUENCE [LARGE SCALE GENOMIC DNA]</scope>
    <source>
        <strain evidence="4">DSM 42041</strain>
    </source>
</reference>
<dbReference type="Proteomes" id="UP001183414">
    <property type="component" value="Unassembled WGS sequence"/>
</dbReference>
<dbReference type="Pfam" id="PF14145">
    <property type="entry name" value="YrhK"/>
    <property type="match status" value="1"/>
</dbReference>
<feature type="transmembrane region" description="Helical" evidence="1">
    <location>
        <begin position="30"/>
        <end position="49"/>
    </location>
</feature>
<protein>
    <submittedName>
        <fullName evidence="3">YrhK family protein</fullName>
    </submittedName>
</protein>
<dbReference type="RefSeq" id="WP_311671794.1">
    <property type="nucleotide sequence ID" value="NZ_JAVREQ010000001.1"/>
</dbReference>
<name>A0ABU2NMB0_9ACTN</name>
<evidence type="ECO:0000259" key="2">
    <source>
        <dbReference type="Pfam" id="PF14145"/>
    </source>
</evidence>
<evidence type="ECO:0000256" key="1">
    <source>
        <dbReference type="SAM" id="Phobius"/>
    </source>
</evidence>
<organism evidence="3 4">
    <name type="scientific">Streptomyces hazeniae</name>
    <dbReference type="NCBI Taxonomy" id="3075538"/>
    <lineage>
        <taxon>Bacteria</taxon>
        <taxon>Bacillati</taxon>
        <taxon>Actinomycetota</taxon>
        <taxon>Actinomycetes</taxon>
        <taxon>Kitasatosporales</taxon>
        <taxon>Streptomycetaceae</taxon>
        <taxon>Streptomyces</taxon>
    </lineage>
</organism>
<comment type="caution">
    <text evidence="3">The sequence shown here is derived from an EMBL/GenBank/DDBJ whole genome shotgun (WGS) entry which is preliminary data.</text>
</comment>